<evidence type="ECO:0000256" key="3">
    <source>
        <dbReference type="ARBA" id="ARBA00023306"/>
    </source>
</evidence>
<protein>
    <submittedName>
        <fullName evidence="7">Cyclin family protein</fullName>
    </submittedName>
</protein>
<comment type="similarity">
    <text evidence="4">Belongs to the cyclin family.</text>
</comment>
<sequence>MSVLGESLPCLKLEALRDRDRRSIFDGAGTHASRNVQYDQLTTMLRQEERDSYRCCDYLQNYPSGFDDDALSQGEKSINEACRTSIAEWMYRVVDHFRVDREVVAIALSYIDRVLSANHCADRRAFKLISSASLHLAMKVHFPNKWKDIGKLIPDLSQGDFAIGDLVGMEMEIVKSLTWLLNPATARCISVHMLSLLEMEIPASVLNKVASAAIFFVELSVCDYSFVTMKKSAISIASLLNATERDIDVHLRIKKALNEIGCRIDWYEISFARERLWALHKQTCLASSRRSSTSFSMPDIPKTEDFPSPRSSHHFPGM</sequence>
<dbReference type="EMBL" id="JATAAI010000009">
    <property type="protein sequence ID" value="KAK1743100.1"/>
    <property type="molecule type" value="Genomic_DNA"/>
</dbReference>
<keyword evidence="2 4" id="KW-0195">Cyclin</keyword>
<dbReference type="PANTHER" id="PTHR10177">
    <property type="entry name" value="CYCLINS"/>
    <property type="match status" value="1"/>
</dbReference>
<dbReference type="InterPro" id="IPR013763">
    <property type="entry name" value="Cyclin-like_dom"/>
</dbReference>
<keyword evidence="8" id="KW-1185">Reference proteome</keyword>
<dbReference type="AlphaFoldDB" id="A0AAD9DES6"/>
<dbReference type="FunFam" id="1.10.472.10:FF:000093">
    <property type="entry name" value="Predicted protein"/>
    <property type="match status" value="1"/>
</dbReference>
<comment type="caution">
    <text evidence="7">The sequence shown here is derived from an EMBL/GenBank/DDBJ whole genome shotgun (WGS) entry which is preliminary data.</text>
</comment>
<keyword evidence="1" id="KW-0132">Cell division</keyword>
<reference evidence="7" key="1">
    <citation type="submission" date="2023-06" db="EMBL/GenBank/DDBJ databases">
        <title>Survivors Of The Sea: Transcriptome response of Skeletonema marinoi to long-term dormancy.</title>
        <authorList>
            <person name="Pinder M.I.M."/>
            <person name="Kourtchenko O."/>
            <person name="Robertson E.K."/>
            <person name="Larsson T."/>
            <person name="Maumus F."/>
            <person name="Osuna-Cruz C.M."/>
            <person name="Vancaester E."/>
            <person name="Stenow R."/>
            <person name="Vandepoele K."/>
            <person name="Ploug H."/>
            <person name="Bruchert V."/>
            <person name="Godhe A."/>
            <person name="Topel M."/>
        </authorList>
    </citation>
    <scope>NUCLEOTIDE SEQUENCE</scope>
    <source>
        <strain evidence="7">R05AC</strain>
    </source>
</reference>
<evidence type="ECO:0000256" key="1">
    <source>
        <dbReference type="ARBA" id="ARBA00022618"/>
    </source>
</evidence>
<feature type="region of interest" description="Disordered" evidence="5">
    <location>
        <begin position="291"/>
        <end position="318"/>
    </location>
</feature>
<dbReference type="Proteomes" id="UP001224775">
    <property type="component" value="Unassembled WGS sequence"/>
</dbReference>
<dbReference type="PROSITE" id="PS00292">
    <property type="entry name" value="CYCLINS"/>
    <property type="match status" value="1"/>
</dbReference>
<accession>A0AAD9DES6</accession>
<dbReference type="Pfam" id="PF00134">
    <property type="entry name" value="Cyclin_N"/>
    <property type="match status" value="1"/>
</dbReference>
<evidence type="ECO:0000256" key="2">
    <source>
        <dbReference type="ARBA" id="ARBA00023127"/>
    </source>
</evidence>
<feature type="domain" description="Cyclin-like" evidence="6">
    <location>
        <begin position="88"/>
        <end position="175"/>
    </location>
</feature>
<evidence type="ECO:0000256" key="4">
    <source>
        <dbReference type="RuleBase" id="RU000383"/>
    </source>
</evidence>
<evidence type="ECO:0000313" key="7">
    <source>
        <dbReference type="EMBL" id="KAK1743100.1"/>
    </source>
</evidence>
<dbReference type="InterPro" id="IPR036915">
    <property type="entry name" value="Cyclin-like_sf"/>
</dbReference>
<dbReference type="SMART" id="SM00385">
    <property type="entry name" value="CYCLIN"/>
    <property type="match status" value="1"/>
</dbReference>
<dbReference type="Gene3D" id="1.10.472.10">
    <property type="entry name" value="Cyclin-like"/>
    <property type="match status" value="1"/>
</dbReference>
<name>A0AAD9DES6_9STRA</name>
<evidence type="ECO:0000259" key="6">
    <source>
        <dbReference type="SMART" id="SM00385"/>
    </source>
</evidence>
<dbReference type="InterPro" id="IPR039361">
    <property type="entry name" value="Cyclin"/>
</dbReference>
<evidence type="ECO:0000313" key="8">
    <source>
        <dbReference type="Proteomes" id="UP001224775"/>
    </source>
</evidence>
<proteinExistence type="inferred from homology"/>
<dbReference type="InterPro" id="IPR048258">
    <property type="entry name" value="Cyclins_cyclin-box"/>
</dbReference>
<evidence type="ECO:0000256" key="5">
    <source>
        <dbReference type="SAM" id="MobiDB-lite"/>
    </source>
</evidence>
<dbReference type="InterPro" id="IPR006671">
    <property type="entry name" value="Cyclin_N"/>
</dbReference>
<gene>
    <name evidence="7" type="ORF">QTG54_005721</name>
</gene>
<dbReference type="GO" id="GO:0051301">
    <property type="term" value="P:cell division"/>
    <property type="evidence" value="ECO:0007669"/>
    <property type="project" value="UniProtKB-KW"/>
</dbReference>
<organism evidence="7 8">
    <name type="scientific">Skeletonema marinoi</name>
    <dbReference type="NCBI Taxonomy" id="267567"/>
    <lineage>
        <taxon>Eukaryota</taxon>
        <taxon>Sar</taxon>
        <taxon>Stramenopiles</taxon>
        <taxon>Ochrophyta</taxon>
        <taxon>Bacillariophyta</taxon>
        <taxon>Coscinodiscophyceae</taxon>
        <taxon>Thalassiosirophycidae</taxon>
        <taxon>Thalassiosirales</taxon>
        <taxon>Skeletonemataceae</taxon>
        <taxon>Skeletonema</taxon>
        <taxon>Skeletonema marinoi-dohrnii complex</taxon>
    </lineage>
</organism>
<dbReference type="SUPFAM" id="SSF47954">
    <property type="entry name" value="Cyclin-like"/>
    <property type="match status" value="1"/>
</dbReference>
<keyword evidence="3" id="KW-0131">Cell cycle</keyword>